<keyword evidence="3 5" id="KW-0238">DNA-binding</keyword>
<feature type="compositionally biased region" description="Polar residues" evidence="6">
    <location>
        <begin position="90"/>
        <end position="107"/>
    </location>
</feature>
<evidence type="ECO:0000256" key="1">
    <source>
        <dbReference type="ARBA" id="ARBA00010940"/>
    </source>
</evidence>
<comment type="similarity">
    <text evidence="1 5">Belongs to the E2F/DP family.</text>
</comment>
<reference evidence="8" key="1">
    <citation type="journal article" date="2021" name="Sci. Adv.">
        <title>The American lobster genome reveals insights on longevity, neural, and immune adaptations.</title>
        <authorList>
            <person name="Polinski J.M."/>
            <person name="Zimin A.V."/>
            <person name="Clark K.F."/>
            <person name="Kohn A.B."/>
            <person name="Sadowski N."/>
            <person name="Timp W."/>
            <person name="Ptitsyn A."/>
            <person name="Khanna P."/>
            <person name="Romanova D.Y."/>
            <person name="Williams P."/>
            <person name="Greenwood S.J."/>
            <person name="Moroz L.L."/>
            <person name="Walt D.R."/>
            <person name="Bodnar A.G."/>
        </authorList>
    </citation>
    <scope>NUCLEOTIDE SEQUENCE</scope>
    <source>
        <strain evidence="8">GMGI-L3</strain>
    </source>
</reference>
<evidence type="ECO:0000256" key="6">
    <source>
        <dbReference type="SAM" id="MobiDB-lite"/>
    </source>
</evidence>
<keyword evidence="9" id="KW-1185">Reference proteome</keyword>
<feature type="compositionally biased region" description="Polar residues" evidence="6">
    <location>
        <begin position="191"/>
        <end position="204"/>
    </location>
</feature>
<feature type="region of interest" description="Disordered" evidence="6">
    <location>
        <begin position="808"/>
        <end position="834"/>
    </location>
</feature>
<evidence type="ECO:0000259" key="7">
    <source>
        <dbReference type="SMART" id="SM01372"/>
    </source>
</evidence>
<feature type="compositionally biased region" description="Polar residues" evidence="6">
    <location>
        <begin position="547"/>
        <end position="559"/>
    </location>
</feature>
<comment type="subcellular location">
    <subcellularLocation>
        <location evidence="5">Nucleus</location>
    </subcellularLocation>
</comment>
<dbReference type="SMART" id="SM01372">
    <property type="entry name" value="E2F_TDP"/>
    <property type="match status" value="2"/>
</dbReference>
<dbReference type="SUPFAM" id="SSF46785">
    <property type="entry name" value="Winged helix' DNA-binding domain"/>
    <property type="match status" value="2"/>
</dbReference>
<protein>
    <submittedName>
        <fullName evidence="8">Transcription factor E2F8-like</fullName>
    </submittedName>
</protein>
<feature type="compositionally biased region" description="Polar residues" evidence="6">
    <location>
        <begin position="810"/>
        <end position="827"/>
    </location>
</feature>
<comment type="caution">
    <text evidence="8">The sequence shown here is derived from an EMBL/GenBank/DDBJ whole genome shotgun (WGS) entry which is preliminary data.</text>
</comment>
<organism evidence="8 9">
    <name type="scientific">Homarus americanus</name>
    <name type="common">American lobster</name>
    <dbReference type="NCBI Taxonomy" id="6706"/>
    <lineage>
        <taxon>Eukaryota</taxon>
        <taxon>Metazoa</taxon>
        <taxon>Ecdysozoa</taxon>
        <taxon>Arthropoda</taxon>
        <taxon>Crustacea</taxon>
        <taxon>Multicrustacea</taxon>
        <taxon>Malacostraca</taxon>
        <taxon>Eumalacostraca</taxon>
        <taxon>Eucarida</taxon>
        <taxon>Decapoda</taxon>
        <taxon>Pleocyemata</taxon>
        <taxon>Astacidea</taxon>
        <taxon>Nephropoidea</taxon>
        <taxon>Nephropidae</taxon>
        <taxon>Homarus</taxon>
    </lineage>
</organism>
<feature type="region of interest" description="Disordered" evidence="6">
    <location>
        <begin position="740"/>
        <end position="759"/>
    </location>
</feature>
<dbReference type="InterPro" id="IPR036388">
    <property type="entry name" value="WH-like_DNA-bd_sf"/>
</dbReference>
<feature type="region of interest" description="Disordered" evidence="6">
    <location>
        <begin position="545"/>
        <end position="567"/>
    </location>
</feature>
<name>A0A8J5N295_HOMAM</name>
<proteinExistence type="inferred from homology"/>
<feature type="domain" description="E2F/DP family winged-helix DNA-binding" evidence="7">
    <location>
        <begin position="355"/>
        <end position="433"/>
    </location>
</feature>
<dbReference type="InterPro" id="IPR003316">
    <property type="entry name" value="E2F_WHTH_DNA-bd_dom"/>
</dbReference>
<keyword evidence="4 5" id="KW-0804">Transcription</keyword>
<dbReference type="PANTHER" id="PTHR12081:SF7">
    <property type="entry name" value="TRANSCRIPTION FACTOR EFL-3"/>
    <property type="match status" value="1"/>
</dbReference>
<gene>
    <name evidence="8" type="primary">E3f8-L</name>
    <name evidence="8" type="ORF">Hamer_G000738</name>
</gene>
<dbReference type="GO" id="GO:0090575">
    <property type="term" value="C:RNA polymerase II transcription regulator complex"/>
    <property type="evidence" value="ECO:0007669"/>
    <property type="project" value="TreeGrafter"/>
</dbReference>
<accession>A0A8J5N295</accession>
<sequence>MDLLTFAADAVFSADPKEELVTPLTPKKGARSVFGEVTNTINISPEKLKNSPLQTLFTAPTLNTPKTKSRGLASAVTTPGSKGVIGRGSNGKSYSYPSPGTEAQTPNGDGVSPYLTNGGSGRSPPTPMSNLKLLTHIASMEESLTSKKVLFQNQSVSDKMTQSPSFVQTCVTSSSATKNLSSLRRYNSDCLGQSQSRLNRSTSTLRKHPTSSDYPRPSSPGNLVIEGMGQLPSVDETSTNRSSEGSRKDKSLGLLSEKFLEQFPMEVSILETPRRLVIDEVASMLGTERRRVYDIINVLESLNMAARVQKNMYQWRGKRHLEETLGRLKALGFRLDFPKRIGSSLSSDGEKTDTRREKSLGILCQKFLMLLLVSPEPHIISLDNAVRMLVGEVGEDGERLRTRGRRLYDIANVLTSLGLVKRVPTAKAFQYVGPEVAEVEREKLLQKEQLQCSHLTSDSVYTRTSQSSSLEKTKKQAMNTELQSVSSTASKITSLLQRRLMCRTEIPKALTFRGYQSNVCNEGQSSEQPKIEQLPMTPLNMMDSRAEQQTSNSSHQNSEGYKASHHEAREAFTSGSLIESCNSNYGQPMNKFFCTTSQNVKTSPVLMVNGGLVPLTVAQPGSHTGALTSTLPKNMQVIKVITRTEGLNQQESSTVITVLPAVQTQTFSQSSVPSKLVMHVNGGFQQVSTGTYTNGQKVTGSSNPLGEGETFSESLQGNPSPCTIFTVSGNHSGQRAFARVSSSKSPMNSQPTKCSATSVSSGNLSKIQLSQSQGLQSQLSATGSGDQVPVGFVHLQSNVSAGSKPLVGCHQNSSRQWQPSPEGSSTDSELEEIFGNSFKFTRPKSLVTGIPSQGGDPGNKV</sequence>
<feature type="region of interest" description="Disordered" evidence="6">
    <location>
        <begin position="60"/>
        <end position="130"/>
    </location>
</feature>
<feature type="region of interest" description="Disordered" evidence="6">
    <location>
        <begin position="691"/>
        <end position="716"/>
    </location>
</feature>
<feature type="region of interest" description="Disordered" evidence="6">
    <location>
        <begin position="191"/>
        <end position="249"/>
    </location>
</feature>
<evidence type="ECO:0000313" key="9">
    <source>
        <dbReference type="Proteomes" id="UP000747542"/>
    </source>
</evidence>
<feature type="compositionally biased region" description="Polar residues" evidence="6">
    <location>
        <begin position="691"/>
        <end position="704"/>
    </location>
</feature>
<evidence type="ECO:0000256" key="4">
    <source>
        <dbReference type="ARBA" id="ARBA00023163"/>
    </source>
</evidence>
<dbReference type="EMBL" id="JAHLQT010011632">
    <property type="protein sequence ID" value="KAG7171818.1"/>
    <property type="molecule type" value="Genomic_DNA"/>
</dbReference>
<dbReference type="GO" id="GO:0000981">
    <property type="term" value="F:DNA-binding transcription factor activity, RNA polymerase II-specific"/>
    <property type="evidence" value="ECO:0007669"/>
    <property type="project" value="TreeGrafter"/>
</dbReference>
<dbReference type="Proteomes" id="UP000747542">
    <property type="component" value="Unassembled WGS sequence"/>
</dbReference>
<dbReference type="InterPro" id="IPR015633">
    <property type="entry name" value="E2F"/>
</dbReference>
<evidence type="ECO:0000256" key="5">
    <source>
        <dbReference type="RuleBase" id="RU003796"/>
    </source>
</evidence>
<dbReference type="AlphaFoldDB" id="A0A8J5N295"/>
<dbReference type="Pfam" id="PF02319">
    <property type="entry name" value="WHD_E2F_TDP"/>
    <property type="match status" value="2"/>
</dbReference>
<dbReference type="GO" id="GO:0000978">
    <property type="term" value="F:RNA polymerase II cis-regulatory region sequence-specific DNA binding"/>
    <property type="evidence" value="ECO:0007669"/>
    <property type="project" value="InterPro"/>
</dbReference>
<feature type="region of interest" description="Disordered" evidence="6">
    <location>
        <begin position="462"/>
        <end position="482"/>
    </location>
</feature>
<evidence type="ECO:0000256" key="3">
    <source>
        <dbReference type="ARBA" id="ARBA00023125"/>
    </source>
</evidence>
<dbReference type="InterPro" id="IPR036390">
    <property type="entry name" value="WH_DNA-bd_sf"/>
</dbReference>
<keyword evidence="2 5" id="KW-0805">Transcription regulation</keyword>
<dbReference type="PANTHER" id="PTHR12081">
    <property type="entry name" value="TRANSCRIPTION FACTOR E2F"/>
    <property type="match status" value="1"/>
</dbReference>
<feature type="domain" description="E2F/DP family winged-helix DNA-binding" evidence="7">
    <location>
        <begin position="247"/>
        <end position="317"/>
    </location>
</feature>
<dbReference type="Gene3D" id="1.10.10.10">
    <property type="entry name" value="Winged helix-like DNA-binding domain superfamily/Winged helix DNA-binding domain"/>
    <property type="match status" value="2"/>
</dbReference>
<evidence type="ECO:0000256" key="2">
    <source>
        <dbReference type="ARBA" id="ARBA00023015"/>
    </source>
</evidence>
<keyword evidence="5" id="KW-0539">Nucleus</keyword>
<evidence type="ECO:0000313" key="8">
    <source>
        <dbReference type="EMBL" id="KAG7171818.1"/>
    </source>
</evidence>